<dbReference type="PROSITE" id="PS51460">
    <property type="entry name" value="GAR"/>
    <property type="match status" value="1"/>
</dbReference>
<name>A0A670ZPN7_PSETE</name>
<evidence type="ECO:0000256" key="3">
    <source>
        <dbReference type="ARBA" id="ARBA00023212"/>
    </source>
</evidence>
<feature type="compositionally biased region" description="Basic and acidic residues" evidence="4">
    <location>
        <begin position="641"/>
        <end position="651"/>
    </location>
</feature>
<dbReference type="PANTHER" id="PTHR46756">
    <property type="entry name" value="TRANSGELIN"/>
    <property type="match status" value="1"/>
</dbReference>
<feature type="compositionally biased region" description="Polar residues" evidence="4">
    <location>
        <begin position="61"/>
        <end position="84"/>
    </location>
</feature>
<feature type="region of interest" description="Disordered" evidence="4">
    <location>
        <begin position="573"/>
        <end position="603"/>
    </location>
</feature>
<dbReference type="SUPFAM" id="SSF143575">
    <property type="entry name" value="GAS2 domain-like"/>
    <property type="match status" value="1"/>
</dbReference>
<dbReference type="GeneTree" id="ENSGT00940000154849"/>
<organism evidence="6 7">
    <name type="scientific">Pseudonaja textilis</name>
    <name type="common">Eastern brown snake</name>
    <dbReference type="NCBI Taxonomy" id="8673"/>
    <lineage>
        <taxon>Eukaryota</taxon>
        <taxon>Metazoa</taxon>
        <taxon>Chordata</taxon>
        <taxon>Craniata</taxon>
        <taxon>Vertebrata</taxon>
        <taxon>Euteleostomi</taxon>
        <taxon>Lepidosauria</taxon>
        <taxon>Squamata</taxon>
        <taxon>Bifurcata</taxon>
        <taxon>Unidentata</taxon>
        <taxon>Episquamata</taxon>
        <taxon>Toxicofera</taxon>
        <taxon>Serpentes</taxon>
        <taxon>Colubroidea</taxon>
        <taxon>Elapidae</taxon>
        <taxon>Hydrophiinae</taxon>
        <taxon>Pseudonaja</taxon>
    </lineage>
</organism>
<dbReference type="GO" id="GO:0005737">
    <property type="term" value="C:cytoplasm"/>
    <property type="evidence" value="ECO:0007669"/>
    <property type="project" value="TreeGrafter"/>
</dbReference>
<dbReference type="GO" id="GO:0051764">
    <property type="term" value="P:actin crosslink formation"/>
    <property type="evidence" value="ECO:0007669"/>
    <property type="project" value="TreeGrafter"/>
</dbReference>
<sequence>MVKVSEGKYQVGDSNALIFVRVLRSHVMVRVGGGWDTLEHYLDKHDPCRCTSVSHRLTQSRGLGFSPQKTSGLASPQANSPTTQRRAEAVGLHRITETHHLGEKRLLAGGDSAQPKGNRPGPPTKRSGTATPPRQGTLAPPSGKCSGSGLRGASPLRGSMPQAPQDPGDSHLSVRNPRARRLSGDSDSSSSSSRHSASLGRKRNEDASLALRKEAGRHISEGPASQLPASPKRLPASRSQSRDRLSLPKGVAVARRIESEERGRPRVTSRPSKPGLQSPRPRARSQGRPGGEPVLLISRAKDGQHSWTRADEPKENAGGSGRTTPRTKSPARGHLTPVGSRSPASTKRRGSLPATKMANPSARIPPPATGRQRQPCLSGQRGIVKQPQLGERRPSKQPDDTLGEELEVMAQAFRTPLHLDPSQEQQLYRRLEEEFLANAQMMGLELNEELDVGSQACNGARLLPTNPDQGTADSAYCSSSSSSSSLNVFSKYGVQPEESKRKAAHQVMGGSELVDFHNGSADASELWDSSGFRERRSRWRKPVLSSSSDESNCYLGLNDVQEVQESLELAEPLADSPWAAGEPVPSHTELGPSLQDGLETLGTSPSALALEEVVLRPPSSLRKPDRVPSIYKLKLRSQIKPRADSQPDKTPSKIPTPLSYKASGAQKAPTGSASSKDSPARGPSESRGWTAFHNIFSSSFGECPGSSVESSMANEGAWA</sequence>
<dbReference type="GO" id="GO:0001578">
    <property type="term" value="P:microtubule bundle formation"/>
    <property type="evidence" value="ECO:0007669"/>
    <property type="project" value="TreeGrafter"/>
</dbReference>
<reference evidence="6" key="1">
    <citation type="submission" date="2025-08" db="UniProtKB">
        <authorList>
            <consortium name="Ensembl"/>
        </authorList>
    </citation>
    <scope>IDENTIFICATION</scope>
</reference>
<dbReference type="Ensembl" id="ENSPTXT00000025508.1">
    <property type="protein sequence ID" value="ENSPTXP00000024744.1"/>
    <property type="gene ID" value="ENSPTXG00000017245.1"/>
</dbReference>
<feature type="compositionally biased region" description="Low complexity" evidence="4">
    <location>
        <begin position="185"/>
        <end position="199"/>
    </location>
</feature>
<dbReference type="OrthoDB" id="206130at2759"/>
<feature type="domain" description="GAR" evidence="5">
    <location>
        <begin position="1"/>
        <end position="49"/>
    </location>
</feature>
<dbReference type="InterPro" id="IPR003108">
    <property type="entry name" value="GAR_dom"/>
</dbReference>
<comment type="subcellular location">
    <subcellularLocation>
        <location evidence="1">Cytoplasm</location>
        <location evidence="1">Cytoskeleton</location>
    </subcellularLocation>
</comment>
<dbReference type="GO" id="GO:1904825">
    <property type="term" value="P:protein localization to microtubule plus-end"/>
    <property type="evidence" value="ECO:0007669"/>
    <property type="project" value="TreeGrafter"/>
</dbReference>
<dbReference type="CTD" id="10634"/>
<keyword evidence="7" id="KW-1185">Reference proteome</keyword>
<feature type="region of interest" description="Disordered" evidence="4">
    <location>
        <begin position="102"/>
        <end position="402"/>
    </location>
</feature>
<dbReference type="GO" id="GO:0031110">
    <property type="term" value="P:regulation of microtubule polymerization or depolymerization"/>
    <property type="evidence" value="ECO:0007669"/>
    <property type="project" value="TreeGrafter"/>
</dbReference>
<feature type="compositionally biased region" description="Basic and acidic residues" evidence="4">
    <location>
        <begin position="390"/>
        <end position="399"/>
    </location>
</feature>
<dbReference type="GO" id="GO:0035371">
    <property type="term" value="C:microtubule plus-end"/>
    <property type="evidence" value="ECO:0007669"/>
    <property type="project" value="TreeGrafter"/>
</dbReference>
<feature type="compositionally biased region" description="Basic and acidic residues" evidence="4">
    <location>
        <begin position="255"/>
        <end position="264"/>
    </location>
</feature>
<dbReference type="OMA" id="GPHWRND"/>
<dbReference type="InterPro" id="IPR036534">
    <property type="entry name" value="GAR_dom_sf"/>
</dbReference>
<evidence type="ECO:0000256" key="2">
    <source>
        <dbReference type="ARBA" id="ARBA00022490"/>
    </source>
</evidence>
<dbReference type="Pfam" id="PF02187">
    <property type="entry name" value="GAS2"/>
    <property type="match status" value="1"/>
</dbReference>
<dbReference type="GO" id="GO:0051015">
    <property type="term" value="F:actin filament binding"/>
    <property type="evidence" value="ECO:0007669"/>
    <property type="project" value="TreeGrafter"/>
</dbReference>
<dbReference type="KEGG" id="ptex:113450871"/>
<dbReference type="AlphaFoldDB" id="A0A670ZPN7"/>
<keyword evidence="2" id="KW-0963">Cytoplasm</keyword>
<dbReference type="GO" id="GO:0005884">
    <property type="term" value="C:actin filament"/>
    <property type="evidence" value="ECO:0007669"/>
    <property type="project" value="TreeGrafter"/>
</dbReference>
<evidence type="ECO:0000256" key="1">
    <source>
        <dbReference type="ARBA" id="ARBA00004245"/>
    </source>
</evidence>
<evidence type="ECO:0000256" key="4">
    <source>
        <dbReference type="SAM" id="MobiDB-lite"/>
    </source>
</evidence>
<evidence type="ECO:0000313" key="7">
    <source>
        <dbReference type="Proteomes" id="UP000472273"/>
    </source>
</evidence>
<feature type="compositionally biased region" description="Basic and acidic residues" evidence="4">
    <location>
        <begin position="299"/>
        <end position="315"/>
    </location>
</feature>
<evidence type="ECO:0000259" key="5">
    <source>
        <dbReference type="PROSITE" id="PS51460"/>
    </source>
</evidence>
<reference evidence="6" key="2">
    <citation type="submission" date="2025-09" db="UniProtKB">
        <authorList>
            <consortium name="Ensembl"/>
        </authorList>
    </citation>
    <scope>IDENTIFICATION</scope>
</reference>
<dbReference type="GO" id="GO:0001725">
    <property type="term" value="C:stress fiber"/>
    <property type="evidence" value="ECO:0007669"/>
    <property type="project" value="TreeGrafter"/>
</dbReference>
<dbReference type="GO" id="GO:0008017">
    <property type="term" value="F:microtubule binding"/>
    <property type="evidence" value="ECO:0007669"/>
    <property type="project" value="InterPro"/>
</dbReference>
<dbReference type="Gene3D" id="3.30.920.20">
    <property type="entry name" value="Gas2-like domain"/>
    <property type="match status" value="1"/>
</dbReference>
<feature type="compositionally biased region" description="Basic and acidic residues" evidence="4">
    <location>
        <begin position="202"/>
        <end position="220"/>
    </location>
</feature>
<dbReference type="Proteomes" id="UP000472273">
    <property type="component" value="Unplaced"/>
</dbReference>
<feature type="region of interest" description="Disordered" evidence="4">
    <location>
        <begin position="617"/>
        <end position="688"/>
    </location>
</feature>
<dbReference type="GeneID" id="113450871"/>
<dbReference type="SMART" id="SM00243">
    <property type="entry name" value="GAS2"/>
    <property type="match status" value="1"/>
</dbReference>
<feature type="region of interest" description="Disordered" evidence="4">
    <location>
        <begin position="61"/>
        <end position="87"/>
    </location>
</feature>
<gene>
    <name evidence="6" type="primary">GAS2L1</name>
</gene>
<protein>
    <submittedName>
        <fullName evidence="6">Growth arrest specific 2 like 1</fullName>
    </submittedName>
</protein>
<evidence type="ECO:0000313" key="6">
    <source>
        <dbReference type="Ensembl" id="ENSPTXP00000024744.1"/>
    </source>
</evidence>
<proteinExistence type="predicted"/>
<dbReference type="RefSeq" id="XP_026577967.1">
    <property type="nucleotide sequence ID" value="XM_026722182.1"/>
</dbReference>
<dbReference type="GO" id="GO:0008093">
    <property type="term" value="F:cytoskeletal anchor activity"/>
    <property type="evidence" value="ECO:0007669"/>
    <property type="project" value="TreeGrafter"/>
</dbReference>
<keyword evidence="3" id="KW-0206">Cytoskeleton</keyword>
<dbReference type="PANTHER" id="PTHR46756:SF16">
    <property type="entry name" value="GAS2-LIKE PROTEIN 1"/>
    <property type="match status" value="1"/>
</dbReference>
<accession>A0A670ZPN7</accession>